<dbReference type="PANTHER" id="PTHR33406">
    <property type="entry name" value="MEMBRANE PROTEIN MJ1562-RELATED"/>
    <property type="match status" value="1"/>
</dbReference>
<feature type="transmembrane region" description="Helical" evidence="8">
    <location>
        <begin position="271"/>
        <end position="295"/>
    </location>
</feature>
<keyword evidence="11" id="KW-1185">Reference proteome</keyword>
<dbReference type="SUPFAM" id="SSF82866">
    <property type="entry name" value="Multidrug efflux transporter AcrB transmembrane domain"/>
    <property type="match status" value="2"/>
</dbReference>
<feature type="transmembrane region" description="Helical" evidence="8">
    <location>
        <begin position="230"/>
        <end position="250"/>
    </location>
</feature>
<feature type="transmembrane region" description="Helical" evidence="8">
    <location>
        <begin position="367"/>
        <end position="385"/>
    </location>
</feature>
<feature type="transmembrane region" description="Helical" evidence="8">
    <location>
        <begin position="668"/>
        <end position="691"/>
    </location>
</feature>
<dbReference type="Pfam" id="PF03176">
    <property type="entry name" value="MMPL"/>
    <property type="match status" value="2"/>
</dbReference>
<evidence type="ECO:0000313" key="10">
    <source>
        <dbReference type="EMBL" id="BCB74525.1"/>
    </source>
</evidence>
<dbReference type="InterPro" id="IPR050545">
    <property type="entry name" value="Mycobact_MmpL"/>
</dbReference>
<reference evidence="10 11" key="1">
    <citation type="submission" date="2020-03" db="EMBL/GenBank/DDBJ databases">
        <title>Whole genome shotgun sequence of Phytohabitans flavus NBRC 107702.</title>
        <authorList>
            <person name="Komaki H."/>
            <person name="Tamura T."/>
        </authorList>
    </citation>
    <scope>NUCLEOTIDE SEQUENCE [LARGE SCALE GENOMIC DNA]</scope>
    <source>
        <strain evidence="10 11">NBRC 107702</strain>
    </source>
</reference>
<sequence length="738" mass="76626">MARYLYRLGRFAFQRRRLVAAIWVGLLAVLGVAGATMAGTPSDEFAIPGTESQQAIDLLGERFPEAAADGAVARVVFAAPDGRRLTDPAYQQQVQQVLAMLRTAPQVSAVSDPFGGGAVSPDGSVAFAQVRYVVQDADLTEPARAALSDAAAAGRAGGLIVEMGGGAVEQEADLGAAEILGIAVAAVVLVVTFGSLIAAGLPLLTALLGIAISLAAVTLATRFVDLSADAPALAMMIGIAVAIDYALFIVSRYRQEVRTGRDHLDAAGTAVGTAGSAVVFAGLTVIVVLSGLTVVNIPILTQMGLTAAFAVAVAVVIALTLLPAMFGFTGRRIAGSWLRGQREPDPLTGVRPTMGARWARFVVRRPVAVLLVAAVGLGVLAVPAMDLRLGLPDDGTAAPDTTRRKAYDLLTSGFGPGFNGPLTIAVDAAGNADPQGAARQIATALAEVDGVVAVADPVFNQAGDTALLTAVPASGPSSAATEELVAALRETAVGLEARTGTDIAVTGQTAIDIDMSHRIGDALPPYLAIVVGLAFILLMLVFRSILVPLKATLGFLLSVAATFGAVVAVFQWGWLSELFGVAEPGPIMSALPIFLIGLVFGLAMDYQVFLVTRMREEHVHGAEPSQAIVSGFTHSARVVTAAAVIMIAVFSGFMLAPNPLIKSVGFALSAAVLFDAFVVRMAIVPAVMALIGRAGWWLPRWLDRLLPDVDVEGQRLERRPDPLPEPYVPPREPETSLR</sequence>
<evidence type="ECO:0000256" key="2">
    <source>
        <dbReference type="ARBA" id="ARBA00010157"/>
    </source>
</evidence>
<keyword evidence="6 8" id="KW-0472">Membrane</keyword>
<evidence type="ECO:0000256" key="6">
    <source>
        <dbReference type="ARBA" id="ARBA00023136"/>
    </source>
</evidence>
<organism evidence="10 11">
    <name type="scientific">Phytohabitans flavus</name>
    <dbReference type="NCBI Taxonomy" id="1076124"/>
    <lineage>
        <taxon>Bacteria</taxon>
        <taxon>Bacillati</taxon>
        <taxon>Actinomycetota</taxon>
        <taxon>Actinomycetes</taxon>
        <taxon>Micromonosporales</taxon>
        <taxon>Micromonosporaceae</taxon>
    </lineage>
</organism>
<evidence type="ECO:0000256" key="5">
    <source>
        <dbReference type="ARBA" id="ARBA00022989"/>
    </source>
</evidence>
<dbReference type="Proteomes" id="UP000502508">
    <property type="component" value="Chromosome"/>
</dbReference>
<feature type="transmembrane region" description="Helical" evidence="8">
    <location>
        <begin position="307"/>
        <end position="329"/>
    </location>
</feature>
<feature type="transmembrane region" description="Helical" evidence="8">
    <location>
        <begin position="638"/>
        <end position="656"/>
    </location>
</feature>
<keyword evidence="5 8" id="KW-1133">Transmembrane helix</keyword>
<protein>
    <submittedName>
        <fullName evidence="10">Membrane protein</fullName>
    </submittedName>
</protein>
<feature type="transmembrane region" description="Helical" evidence="8">
    <location>
        <begin position="553"/>
        <end position="575"/>
    </location>
</feature>
<evidence type="ECO:0000256" key="3">
    <source>
        <dbReference type="ARBA" id="ARBA00022475"/>
    </source>
</evidence>
<reference evidence="10 11" key="2">
    <citation type="submission" date="2020-03" db="EMBL/GenBank/DDBJ databases">
        <authorList>
            <person name="Ichikawa N."/>
            <person name="Kimura A."/>
            <person name="Kitahashi Y."/>
            <person name="Uohara A."/>
        </authorList>
    </citation>
    <scope>NUCLEOTIDE SEQUENCE [LARGE SCALE GENOMIC DNA]</scope>
    <source>
        <strain evidence="10 11">NBRC 107702</strain>
    </source>
</reference>
<dbReference type="PANTHER" id="PTHR33406:SF11">
    <property type="entry name" value="MEMBRANE PROTEIN SCO6666-RELATED"/>
    <property type="match status" value="1"/>
</dbReference>
<feature type="transmembrane region" description="Helical" evidence="8">
    <location>
        <begin position="206"/>
        <end position="224"/>
    </location>
</feature>
<feature type="region of interest" description="Disordered" evidence="7">
    <location>
        <begin position="717"/>
        <end position="738"/>
    </location>
</feature>
<keyword evidence="3" id="KW-1003">Cell membrane</keyword>
<proteinExistence type="inferred from homology"/>
<feature type="transmembrane region" description="Helical" evidence="8">
    <location>
        <begin position="526"/>
        <end position="546"/>
    </location>
</feature>
<dbReference type="KEGG" id="pfla:Pflav_009350"/>
<feature type="transmembrane region" description="Helical" evidence="8">
    <location>
        <begin position="179"/>
        <end position="199"/>
    </location>
</feature>
<evidence type="ECO:0000256" key="1">
    <source>
        <dbReference type="ARBA" id="ARBA00004651"/>
    </source>
</evidence>
<name>A0A6F8XL34_9ACTN</name>
<dbReference type="AlphaFoldDB" id="A0A6F8XL34"/>
<dbReference type="EMBL" id="AP022870">
    <property type="protein sequence ID" value="BCB74525.1"/>
    <property type="molecule type" value="Genomic_DNA"/>
</dbReference>
<comment type="similarity">
    <text evidence="2">Belongs to the resistance-nodulation-cell division (RND) (TC 2.A.6) family. MmpL subfamily.</text>
</comment>
<keyword evidence="4 8" id="KW-0812">Transmembrane</keyword>
<accession>A0A6F8XL34</accession>
<dbReference type="PROSITE" id="PS50156">
    <property type="entry name" value="SSD"/>
    <property type="match status" value="2"/>
</dbReference>
<feature type="domain" description="SSD" evidence="9">
    <location>
        <begin position="525"/>
        <end position="690"/>
    </location>
</feature>
<dbReference type="Gene3D" id="1.20.1640.10">
    <property type="entry name" value="Multidrug efflux transporter AcrB transmembrane domain"/>
    <property type="match status" value="2"/>
</dbReference>
<dbReference type="GO" id="GO:0005886">
    <property type="term" value="C:plasma membrane"/>
    <property type="evidence" value="ECO:0007669"/>
    <property type="project" value="UniProtKB-SubCell"/>
</dbReference>
<evidence type="ECO:0000259" key="9">
    <source>
        <dbReference type="PROSITE" id="PS50156"/>
    </source>
</evidence>
<evidence type="ECO:0000256" key="7">
    <source>
        <dbReference type="SAM" id="MobiDB-lite"/>
    </source>
</evidence>
<evidence type="ECO:0000256" key="4">
    <source>
        <dbReference type="ARBA" id="ARBA00022692"/>
    </source>
</evidence>
<feature type="transmembrane region" description="Helical" evidence="8">
    <location>
        <begin position="587"/>
        <end position="606"/>
    </location>
</feature>
<evidence type="ECO:0000313" key="11">
    <source>
        <dbReference type="Proteomes" id="UP000502508"/>
    </source>
</evidence>
<dbReference type="RefSeq" id="WP_173033935.1">
    <property type="nucleotide sequence ID" value="NZ_AP022870.1"/>
</dbReference>
<comment type="subcellular location">
    <subcellularLocation>
        <location evidence="1">Cell membrane</location>
        <topology evidence="1">Multi-pass membrane protein</topology>
    </subcellularLocation>
</comment>
<feature type="domain" description="SSD" evidence="9">
    <location>
        <begin position="204"/>
        <end position="328"/>
    </location>
</feature>
<dbReference type="InterPro" id="IPR000731">
    <property type="entry name" value="SSD"/>
</dbReference>
<gene>
    <name evidence="10" type="ORF">Pflav_009350</name>
</gene>
<evidence type="ECO:0000256" key="8">
    <source>
        <dbReference type="SAM" id="Phobius"/>
    </source>
</evidence>
<dbReference type="InterPro" id="IPR004869">
    <property type="entry name" value="MMPL_dom"/>
</dbReference>